<dbReference type="PANTHER" id="PTHR30069">
    <property type="entry name" value="TONB-DEPENDENT OUTER MEMBRANE RECEPTOR"/>
    <property type="match status" value="1"/>
</dbReference>
<dbReference type="PROSITE" id="PS52016">
    <property type="entry name" value="TONB_DEPENDENT_REC_3"/>
    <property type="match status" value="1"/>
</dbReference>
<dbReference type="RefSeq" id="WP_013346511.1">
    <property type="nucleotide sequence ID" value="NC_014541.1"/>
</dbReference>
<dbReference type="PANTHER" id="PTHR30069:SF53">
    <property type="entry name" value="COLICIN I RECEPTOR-RELATED"/>
    <property type="match status" value="1"/>
</dbReference>
<feature type="domain" description="TonB-dependent receptor-like beta-barrel" evidence="13">
    <location>
        <begin position="237"/>
        <end position="598"/>
    </location>
</feature>
<dbReference type="KEGG" id="fbl:Fbal_3004"/>
<dbReference type="GO" id="GO:0015889">
    <property type="term" value="P:cobalamin transport"/>
    <property type="evidence" value="ECO:0007669"/>
    <property type="project" value="TreeGrafter"/>
</dbReference>
<dbReference type="SUPFAM" id="SSF56935">
    <property type="entry name" value="Porins"/>
    <property type="match status" value="1"/>
</dbReference>
<feature type="domain" description="TonB-dependent receptor plug" evidence="14">
    <location>
        <begin position="41"/>
        <end position="146"/>
    </location>
</feature>
<dbReference type="HOGENOM" id="CLU_008287_18_5_6"/>
<evidence type="ECO:0000256" key="6">
    <source>
        <dbReference type="ARBA" id="ARBA00023065"/>
    </source>
</evidence>
<evidence type="ECO:0000256" key="1">
    <source>
        <dbReference type="ARBA" id="ARBA00004571"/>
    </source>
</evidence>
<evidence type="ECO:0000256" key="10">
    <source>
        <dbReference type="PROSITE-ProRule" id="PRU01360"/>
    </source>
</evidence>
<keyword evidence="6" id="KW-0406">Ion transport</keyword>
<keyword evidence="2 10" id="KW-0813">Transport</keyword>
<gene>
    <name evidence="15" type="ordered locus">Fbal_3004</name>
</gene>
<keyword evidence="9 10" id="KW-0998">Cell outer membrane</keyword>
<keyword evidence="4 10" id="KW-0812">Transmembrane</keyword>
<accession>E1STW1</accession>
<keyword evidence="3 10" id="KW-1134">Transmembrane beta strand</keyword>
<evidence type="ECO:0000256" key="3">
    <source>
        <dbReference type="ARBA" id="ARBA00022452"/>
    </source>
</evidence>
<dbReference type="GeneID" id="67183228"/>
<evidence type="ECO:0000256" key="11">
    <source>
        <dbReference type="RuleBase" id="RU003357"/>
    </source>
</evidence>
<keyword evidence="16" id="KW-1185">Reference proteome</keyword>
<dbReference type="Pfam" id="PF00593">
    <property type="entry name" value="TonB_dep_Rec_b-barrel"/>
    <property type="match status" value="1"/>
</dbReference>
<evidence type="ECO:0000256" key="5">
    <source>
        <dbReference type="ARBA" id="ARBA00022729"/>
    </source>
</evidence>
<evidence type="ECO:0000256" key="8">
    <source>
        <dbReference type="ARBA" id="ARBA00023136"/>
    </source>
</evidence>
<dbReference type="GO" id="GO:0009279">
    <property type="term" value="C:cell outer membrane"/>
    <property type="evidence" value="ECO:0007669"/>
    <property type="project" value="UniProtKB-SubCell"/>
</dbReference>
<dbReference type="Gene3D" id="2.170.130.10">
    <property type="entry name" value="TonB-dependent receptor, plug domain"/>
    <property type="match status" value="1"/>
</dbReference>
<dbReference type="Gene3D" id="2.40.170.20">
    <property type="entry name" value="TonB-dependent receptor, beta-barrel domain"/>
    <property type="match status" value="1"/>
</dbReference>
<evidence type="ECO:0000313" key="16">
    <source>
        <dbReference type="Proteomes" id="UP000006683"/>
    </source>
</evidence>
<evidence type="ECO:0000256" key="9">
    <source>
        <dbReference type="ARBA" id="ARBA00023237"/>
    </source>
</evidence>
<evidence type="ECO:0000256" key="2">
    <source>
        <dbReference type="ARBA" id="ARBA00022448"/>
    </source>
</evidence>
<dbReference type="Pfam" id="PF07715">
    <property type="entry name" value="Plug"/>
    <property type="match status" value="1"/>
</dbReference>
<dbReference type="GO" id="GO:0006811">
    <property type="term" value="P:monoatomic ion transport"/>
    <property type="evidence" value="ECO:0007669"/>
    <property type="project" value="UniProtKB-KW"/>
</dbReference>
<evidence type="ECO:0000313" key="15">
    <source>
        <dbReference type="EMBL" id="ADN77205.1"/>
    </source>
</evidence>
<evidence type="ECO:0000259" key="13">
    <source>
        <dbReference type="Pfam" id="PF00593"/>
    </source>
</evidence>
<dbReference type="CDD" id="cd01347">
    <property type="entry name" value="ligand_gated_channel"/>
    <property type="match status" value="1"/>
</dbReference>
<feature type="chain" id="PRO_5003151619" evidence="12">
    <location>
        <begin position="20"/>
        <end position="630"/>
    </location>
</feature>
<sequence>MKYSALSVALFAAAPLAWSAPAVDVDETLIVTGDRLAQSVDSVLAPVTVIDRASIVAMQAKSLSDILRTLPNVDVNQYGGRGQNATVTVRGATSAQSLVLIDGMRSTTSALGPLNINSFPVAEIERIEFIRGARASVYGSEAVAGVINIITRDGRDGTTLTAGAGSFEQVEASVRHQSQLAGGTLKAVLAYEDEEGYNVHPVPGVNDGDKHGFTGKSALLAYDRAVTERLSLYAAARWFQNESQYDNSSLGNPAWGAPDVRERKENRFENVDYQLEARYQGERWHSSVQAQYSDSESQDFVDTLSYKDSPDFSHLRQYNLAWVNRVQLTDAISVGAGLDWRDEQLRGDSTYLDWATGVATPFADGTLSRDNTGAYALLRVEEGGHQFEASVRSDDNEQYGQHTTWQVGGRIAATESVALVASVGTAFRAPTFYDLYYPGSGNLDLRPETAEHYELALEGAVASIDWRLGWYRQDAEDLIQFDSLTYRPVNIGEAVIDGIEAEAAFDTGPVHHQLSYGWRDSEDRTTGNELAASARHNAKWNLSYDWDALNLTGNLVYRGSRWGDAANTVKLDAYFLVNLAASYQLTESLALRLRLENLLDEEYVTIADTFSGGSYPGQERSVYGQVEYRL</sequence>
<comment type="similarity">
    <text evidence="10 11">Belongs to the TonB-dependent receptor family.</text>
</comment>
<dbReference type="InterPro" id="IPR037066">
    <property type="entry name" value="Plug_dom_sf"/>
</dbReference>
<feature type="signal peptide" evidence="12">
    <location>
        <begin position="1"/>
        <end position="19"/>
    </location>
</feature>
<evidence type="ECO:0000256" key="12">
    <source>
        <dbReference type="SAM" id="SignalP"/>
    </source>
</evidence>
<organism evidence="15 16">
    <name type="scientific">Ferrimonas balearica (strain DSM 9799 / CCM 4581 / KCTC 23876 / PAT)</name>
    <dbReference type="NCBI Taxonomy" id="550540"/>
    <lineage>
        <taxon>Bacteria</taxon>
        <taxon>Pseudomonadati</taxon>
        <taxon>Pseudomonadota</taxon>
        <taxon>Gammaproteobacteria</taxon>
        <taxon>Alteromonadales</taxon>
        <taxon>Ferrimonadaceae</taxon>
        <taxon>Ferrimonas</taxon>
    </lineage>
</organism>
<dbReference type="STRING" id="550540.Fbal_3004"/>
<dbReference type="InterPro" id="IPR039426">
    <property type="entry name" value="TonB-dep_rcpt-like"/>
</dbReference>
<keyword evidence="5 12" id="KW-0732">Signal</keyword>
<dbReference type="AlphaFoldDB" id="E1STW1"/>
<name>E1STW1_FERBD</name>
<keyword evidence="7 11" id="KW-0798">TonB box</keyword>
<evidence type="ECO:0000256" key="7">
    <source>
        <dbReference type="ARBA" id="ARBA00023077"/>
    </source>
</evidence>
<dbReference type="InterPro" id="IPR012910">
    <property type="entry name" value="Plug_dom"/>
</dbReference>
<evidence type="ECO:0000259" key="14">
    <source>
        <dbReference type="Pfam" id="PF07715"/>
    </source>
</evidence>
<proteinExistence type="inferred from homology"/>
<dbReference type="InterPro" id="IPR036942">
    <property type="entry name" value="Beta-barrel_TonB_sf"/>
</dbReference>
<dbReference type="OrthoDB" id="9764669at2"/>
<keyword evidence="15" id="KW-0675">Receptor</keyword>
<comment type="subcellular location">
    <subcellularLocation>
        <location evidence="1 10">Cell outer membrane</location>
        <topology evidence="1 10">Multi-pass membrane protein</topology>
    </subcellularLocation>
</comment>
<dbReference type="Proteomes" id="UP000006683">
    <property type="component" value="Chromosome"/>
</dbReference>
<protein>
    <submittedName>
        <fullName evidence="15">TonB-dependent receptor</fullName>
    </submittedName>
</protein>
<dbReference type="eggNOG" id="COG4206">
    <property type="taxonomic scope" value="Bacteria"/>
</dbReference>
<dbReference type="EMBL" id="CP002209">
    <property type="protein sequence ID" value="ADN77205.1"/>
    <property type="molecule type" value="Genomic_DNA"/>
</dbReference>
<dbReference type="InterPro" id="IPR000531">
    <property type="entry name" value="Beta-barrel_TonB"/>
</dbReference>
<evidence type="ECO:0000256" key="4">
    <source>
        <dbReference type="ARBA" id="ARBA00022692"/>
    </source>
</evidence>
<reference evidence="15 16" key="1">
    <citation type="journal article" date="2010" name="Stand. Genomic Sci.">
        <title>Complete genome sequence of Ferrimonas balearica type strain (PAT).</title>
        <authorList>
            <person name="Nolan M."/>
            <person name="Sikorski J."/>
            <person name="Davenport K."/>
            <person name="Lucas S."/>
            <person name="Glavina Del Rio T."/>
            <person name="Tice H."/>
            <person name="Cheng J."/>
            <person name="Goodwin L."/>
            <person name="Pitluck S."/>
            <person name="Liolios K."/>
            <person name="Ivanova N."/>
            <person name="Mavromatis K."/>
            <person name="Ovchinnikova G."/>
            <person name="Pati A."/>
            <person name="Chen A."/>
            <person name="Palaniappan K."/>
            <person name="Land M."/>
            <person name="Hauser L."/>
            <person name="Chang Y."/>
            <person name="Jeffries C."/>
            <person name="Tapia R."/>
            <person name="Brettin T."/>
            <person name="Detter J."/>
            <person name="Han C."/>
            <person name="Yasawong M."/>
            <person name="Rohde M."/>
            <person name="Tindall B."/>
            <person name="Goker M."/>
            <person name="Woyke T."/>
            <person name="Bristow J."/>
            <person name="Eisen J."/>
            <person name="Markowitz V."/>
            <person name="Hugenholtz P."/>
            <person name="Kyrpides N."/>
            <person name="Klenk H."/>
            <person name="Lapidus A."/>
        </authorList>
    </citation>
    <scope>NUCLEOTIDE SEQUENCE [LARGE SCALE GENOMIC DNA]</scope>
    <source>
        <strain evidence="16">DSM 9799 / CCM 4581 / KCTC 23876 / PAT</strain>
    </source>
</reference>
<keyword evidence="8 10" id="KW-0472">Membrane</keyword>